<evidence type="ECO:0000313" key="2">
    <source>
        <dbReference type="Proteomes" id="UP001464555"/>
    </source>
</evidence>
<dbReference type="RefSeq" id="WP_341695523.1">
    <property type="nucleotide sequence ID" value="NZ_JBBYHR010000001.1"/>
</dbReference>
<name>A0ABU9HT97_9FLAO</name>
<sequence>MRDTFSLSVNINALRPDFRVFATYFFGDDMYNYDSEGDSFQVTSKSWTELYMCSRENEALCFDIWKINDEPLVFKVTSQTKEIVNRIAYFLSRETDGEIIDDEGNVVSAENIIQGMGNFDLAQRLELSDNSIWRKATEDNPFPNLNK</sequence>
<protein>
    <submittedName>
        <fullName evidence="1">Uncharacterized protein</fullName>
    </submittedName>
</protein>
<evidence type="ECO:0000313" key="1">
    <source>
        <dbReference type="EMBL" id="MEL1243206.1"/>
    </source>
</evidence>
<proteinExistence type="predicted"/>
<dbReference type="Proteomes" id="UP001464555">
    <property type="component" value="Unassembled WGS sequence"/>
</dbReference>
<accession>A0ABU9HT97</accession>
<dbReference type="EMBL" id="JBBYHR010000001">
    <property type="protein sequence ID" value="MEL1243206.1"/>
    <property type="molecule type" value="Genomic_DNA"/>
</dbReference>
<comment type="caution">
    <text evidence="1">The sequence shown here is derived from an EMBL/GenBank/DDBJ whole genome shotgun (WGS) entry which is preliminary data.</text>
</comment>
<organism evidence="1 2">
    <name type="scientific">Flavobacterium arundinis</name>
    <dbReference type="NCBI Taxonomy" id="3139143"/>
    <lineage>
        <taxon>Bacteria</taxon>
        <taxon>Pseudomonadati</taxon>
        <taxon>Bacteroidota</taxon>
        <taxon>Flavobacteriia</taxon>
        <taxon>Flavobacteriales</taxon>
        <taxon>Flavobacteriaceae</taxon>
        <taxon>Flavobacterium</taxon>
    </lineage>
</organism>
<reference evidence="1 2" key="1">
    <citation type="submission" date="2024-04" db="EMBL/GenBank/DDBJ databases">
        <title>Flavobacterium sp. DGU11 16S ribosomal RNA gene Genome sequencing and assembly.</title>
        <authorList>
            <person name="Park S."/>
        </authorList>
    </citation>
    <scope>NUCLEOTIDE SEQUENCE [LARGE SCALE GENOMIC DNA]</scope>
    <source>
        <strain evidence="1 2">DGU11</strain>
    </source>
</reference>
<keyword evidence="2" id="KW-1185">Reference proteome</keyword>
<gene>
    <name evidence="1" type="ORF">AAEO56_02935</name>
</gene>